<accession>A0A2J6Q405</accession>
<dbReference type="EMBL" id="KZ613483">
    <property type="protein sequence ID" value="PMD20971.1"/>
    <property type="molecule type" value="Genomic_DNA"/>
</dbReference>
<gene>
    <name evidence="1" type="ORF">NA56DRAFT_749389</name>
</gene>
<name>A0A2J6Q405_9HELO</name>
<reference evidence="1 2" key="1">
    <citation type="submission" date="2016-05" db="EMBL/GenBank/DDBJ databases">
        <title>A degradative enzymes factory behind the ericoid mycorrhizal symbiosis.</title>
        <authorList>
            <consortium name="DOE Joint Genome Institute"/>
            <person name="Martino E."/>
            <person name="Morin E."/>
            <person name="Grelet G."/>
            <person name="Kuo A."/>
            <person name="Kohler A."/>
            <person name="Daghino S."/>
            <person name="Barry K."/>
            <person name="Choi C."/>
            <person name="Cichocki N."/>
            <person name="Clum A."/>
            <person name="Copeland A."/>
            <person name="Hainaut M."/>
            <person name="Haridas S."/>
            <person name="Labutti K."/>
            <person name="Lindquist E."/>
            <person name="Lipzen A."/>
            <person name="Khouja H.-R."/>
            <person name="Murat C."/>
            <person name="Ohm R."/>
            <person name="Olson A."/>
            <person name="Spatafora J."/>
            <person name="Veneault-Fourrey C."/>
            <person name="Henrissat B."/>
            <person name="Grigoriev I."/>
            <person name="Martin F."/>
            <person name="Perotto S."/>
        </authorList>
    </citation>
    <scope>NUCLEOTIDE SEQUENCE [LARGE SCALE GENOMIC DNA]</scope>
    <source>
        <strain evidence="1 2">UAMH 7357</strain>
    </source>
</reference>
<proteinExistence type="predicted"/>
<protein>
    <submittedName>
        <fullName evidence="1">Uncharacterized protein</fullName>
    </submittedName>
</protein>
<dbReference type="AlphaFoldDB" id="A0A2J6Q405"/>
<sequence length="162" mass="17955">MRKMASATATHKQVSFSVPYRTVSWLESGIIQVFQDETGDCGLRVEWVLTKQNLIFSWRLRRRGLSRRMALVYPWRWVPDGSGTPCAGHSWATAWVGPPGTRSQWVSLAATNAPAGPFSSLEARAGSSQSYPCWTCSRLLFHAAIHIPPNEPHPPTPCLAPP</sequence>
<dbReference type="Proteomes" id="UP000235672">
    <property type="component" value="Unassembled WGS sequence"/>
</dbReference>
<organism evidence="1 2">
    <name type="scientific">Hyaloscypha hepaticicola</name>
    <dbReference type="NCBI Taxonomy" id="2082293"/>
    <lineage>
        <taxon>Eukaryota</taxon>
        <taxon>Fungi</taxon>
        <taxon>Dikarya</taxon>
        <taxon>Ascomycota</taxon>
        <taxon>Pezizomycotina</taxon>
        <taxon>Leotiomycetes</taxon>
        <taxon>Helotiales</taxon>
        <taxon>Hyaloscyphaceae</taxon>
        <taxon>Hyaloscypha</taxon>
    </lineage>
</organism>
<keyword evidence="2" id="KW-1185">Reference proteome</keyword>
<evidence type="ECO:0000313" key="1">
    <source>
        <dbReference type="EMBL" id="PMD20971.1"/>
    </source>
</evidence>
<evidence type="ECO:0000313" key="2">
    <source>
        <dbReference type="Proteomes" id="UP000235672"/>
    </source>
</evidence>